<gene>
    <name evidence="8" type="ORF">D7V88_17185</name>
</gene>
<comment type="cofactor">
    <cofactor evidence="1 5">
        <name>Zn(2+)</name>
        <dbReference type="ChEBI" id="CHEBI:29105"/>
    </cofactor>
</comment>
<dbReference type="Gene3D" id="3.90.180.10">
    <property type="entry name" value="Medium-chain alcohol dehydrogenases, catalytic domain"/>
    <property type="match status" value="1"/>
</dbReference>
<comment type="similarity">
    <text evidence="5">Belongs to the zinc-containing alcohol dehydrogenase family.</text>
</comment>
<dbReference type="PANTHER" id="PTHR42813:SF2">
    <property type="entry name" value="DEHYDROGENASE, ZINC-CONTAINING, PUTATIVE (AFU_ORTHOLOGUE AFUA_2G02810)-RELATED"/>
    <property type="match status" value="1"/>
</dbReference>
<evidence type="ECO:0000256" key="2">
    <source>
        <dbReference type="ARBA" id="ARBA00022723"/>
    </source>
</evidence>
<dbReference type="OrthoDB" id="5484143at2"/>
<dbReference type="InterPro" id="IPR013154">
    <property type="entry name" value="ADH-like_N"/>
</dbReference>
<evidence type="ECO:0000256" key="4">
    <source>
        <dbReference type="ARBA" id="ARBA00023002"/>
    </source>
</evidence>
<proteinExistence type="inferred from homology"/>
<evidence type="ECO:0000256" key="3">
    <source>
        <dbReference type="ARBA" id="ARBA00022833"/>
    </source>
</evidence>
<keyword evidence="3 5" id="KW-0862">Zinc</keyword>
<dbReference type="Proteomes" id="UP000268094">
    <property type="component" value="Unassembled WGS sequence"/>
</dbReference>
<dbReference type="GO" id="GO:0016491">
    <property type="term" value="F:oxidoreductase activity"/>
    <property type="evidence" value="ECO:0007669"/>
    <property type="project" value="UniProtKB-KW"/>
</dbReference>
<dbReference type="InterPro" id="IPR036291">
    <property type="entry name" value="NAD(P)-bd_dom_sf"/>
</dbReference>
<feature type="domain" description="Alcohol dehydrogenase-like C-terminal" evidence="6">
    <location>
        <begin position="188"/>
        <end position="260"/>
    </location>
</feature>
<evidence type="ECO:0000256" key="5">
    <source>
        <dbReference type="RuleBase" id="RU361277"/>
    </source>
</evidence>
<keyword evidence="9" id="KW-1185">Reference proteome</keyword>
<dbReference type="GO" id="GO:0008270">
    <property type="term" value="F:zinc ion binding"/>
    <property type="evidence" value="ECO:0007669"/>
    <property type="project" value="InterPro"/>
</dbReference>
<feature type="domain" description="Alcohol dehydrogenase-like N-terminal" evidence="7">
    <location>
        <begin position="25"/>
        <end position="144"/>
    </location>
</feature>
<dbReference type="SUPFAM" id="SSF50129">
    <property type="entry name" value="GroES-like"/>
    <property type="match status" value="1"/>
</dbReference>
<dbReference type="Pfam" id="PF00107">
    <property type="entry name" value="ADH_zinc_N"/>
    <property type="match status" value="1"/>
</dbReference>
<protein>
    <submittedName>
        <fullName evidence="8">Glutathione-dependent formaldehyde dehydrogenase</fullName>
    </submittedName>
</protein>
<keyword evidence="2 5" id="KW-0479">Metal-binding</keyword>
<dbReference type="PROSITE" id="PS00059">
    <property type="entry name" value="ADH_ZINC"/>
    <property type="match status" value="1"/>
</dbReference>
<evidence type="ECO:0000259" key="6">
    <source>
        <dbReference type="Pfam" id="PF00107"/>
    </source>
</evidence>
<dbReference type="SUPFAM" id="SSF51735">
    <property type="entry name" value="NAD(P)-binding Rossmann-fold domains"/>
    <property type="match status" value="1"/>
</dbReference>
<dbReference type="InterPro" id="IPR002328">
    <property type="entry name" value="ADH_Zn_CS"/>
</dbReference>
<dbReference type="PANTHER" id="PTHR42813">
    <property type="entry name" value="ZINC-TYPE ALCOHOL DEHYDROGENASE-LIKE"/>
    <property type="match status" value="1"/>
</dbReference>
<dbReference type="Gene3D" id="3.40.50.720">
    <property type="entry name" value="NAD(P)-binding Rossmann-like Domain"/>
    <property type="match status" value="1"/>
</dbReference>
<dbReference type="InterPro" id="IPR013149">
    <property type="entry name" value="ADH-like_C"/>
</dbReference>
<dbReference type="Pfam" id="PF08240">
    <property type="entry name" value="ADH_N"/>
    <property type="match status" value="1"/>
</dbReference>
<evidence type="ECO:0000259" key="7">
    <source>
        <dbReference type="Pfam" id="PF08240"/>
    </source>
</evidence>
<organism evidence="8 9">
    <name type="scientific">Corallococcus terminator</name>
    <dbReference type="NCBI Taxonomy" id="2316733"/>
    <lineage>
        <taxon>Bacteria</taxon>
        <taxon>Pseudomonadati</taxon>
        <taxon>Myxococcota</taxon>
        <taxon>Myxococcia</taxon>
        <taxon>Myxococcales</taxon>
        <taxon>Cystobacterineae</taxon>
        <taxon>Myxococcaceae</taxon>
        <taxon>Corallococcus</taxon>
    </lineage>
</organism>
<dbReference type="EMBL" id="RAVZ01000107">
    <property type="protein sequence ID" value="RKG86852.1"/>
    <property type="molecule type" value="Genomic_DNA"/>
</dbReference>
<sequence>MRALTYQGPYRVQVEQKPDPRIEHPQDVVLKVTRAAICGSDLHLLHGLVPDTRVGCTFGHEFTGVVEEVGGEVAQLKKGDRVVVPFNISCGTCFYCQRGLTGNCENSNPGSDVASGVYGYSHTTGGFDGGQAEYVRVPFADVGPMKIPDGMDDESVLFLSDILPTGYQAAEMGEIKGGETVVVFGAGPVGLFAMKSAWLMGAGRVVAVDHLPYRLEFARRFANVETVNFKHVDDIVLHLKDMFEGRGPDVCIDAVGMEAEGSRAHRVLGLGLKLEAGAPTVIQWCINSVRKGGNISIIGVYGPPWNFIPIGTAMNKGLTLRMNQANTRRYMPHLLEHIQKGRIDAKAIITHRFPLEQAPEAYDLFSDKQDGCIKCVLMPHGHA</sequence>
<accession>A0A3A8IU37</accession>
<keyword evidence="4" id="KW-0560">Oxidoreductase</keyword>
<evidence type="ECO:0000313" key="8">
    <source>
        <dbReference type="EMBL" id="RKG86852.1"/>
    </source>
</evidence>
<dbReference type="AlphaFoldDB" id="A0A3A8IU37"/>
<dbReference type="RefSeq" id="WP_120541726.1">
    <property type="nucleotide sequence ID" value="NZ_RAVZ01000107.1"/>
</dbReference>
<name>A0A3A8IU37_9BACT</name>
<evidence type="ECO:0000313" key="9">
    <source>
        <dbReference type="Proteomes" id="UP000268094"/>
    </source>
</evidence>
<evidence type="ECO:0000256" key="1">
    <source>
        <dbReference type="ARBA" id="ARBA00001947"/>
    </source>
</evidence>
<comment type="caution">
    <text evidence="8">The sequence shown here is derived from an EMBL/GenBank/DDBJ whole genome shotgun (WGS) entry which is preliminary data.</text>
</comment>
<dbReference type="InterPro" id="IPR011032">
    <property type="entry name" value="GroES-like_sf"/>
</dbReference>
<reference evidence="9" key="1">
    <citation type="submission" date="2018-09" db="EMBL/GenBank/DDBJ databases">
        <authorList>
            <person name="Livingstone P.G."/>
            <person name="Whitworth D.E."/>
        </authorList>
    </citation>
    <scope>NUCLEOTIDE SEQUENCE [LARGE SCALE GENOMIC DNA]</scope>
    <source>
        <strain evidence="9">CA054A</strain>
    </source>
</reference>
<dbReference type="CDD" id="cd08283">
    <property type="entry name" value="FDH_like_1"/>
    <property type="match status" value="1"/>
</dbReference>